<gene>
    <name evidence="2" type="ORF">PanWU01x14_241520</name>
</gene>
<feature type="region of interest" description="Disordered" evidence="1">
    <location>
        <begin position="184"/>
        <end position="207"/>
    </location>
</feature>
<keyword evidence="3" id="KW-1185">Reference proteome</keyword>
<organism evidence="2 3">
    <name type="scientific">Parasponia andersonii</name>
    <name type="common">Sponia andersonii</name>
    <dbReference type="NCBI Taxonomy" id="3476"/>
    <lineage>
        <taxon>Eukaryota</taxon>
        <taxon>Viridiplantae</taxon>
        <taxon>Streptophyta</taxon>
        <taxon>Embryophyta</taxon>
        <taxon>Tracheophyta</taxon>
        <taxon>Spermatophyta</taxon>
        <taxon>Magnoliopsida</taxon>
        <taxon>eudicotyledons</taxon>
        <taxon>Gunneridae</taxon>
        <taxon>Pentapetalae</taxon>
        <taxon>rosids</taxon>
        <taxon>fabids</taxon>
        <taxon>Rosales</taxon>
        <taxon>Cannabaceae</taxon>
        <taxon>Parasponia</taxon>
    </lineage>
</organism>
<evidence type="ECO:0000256" key="1">
    <source>
        <dbReference type="SAM" id="MobiDB-lite"/>
    </source>
</evidence>
<sequence length="207" mass="22991">MWNRFTGQFRDHLMQLHEDSLYVHKPATQASPVKKTQENVDAVRKLPLPSTNNNASKGLVTKQSSYDEYLTNPPPAPTTMNKAVAAFPLFSWKSVVNSFQLCLLLKDLFTSPLQGHALNSREPPVSGQTYFLPTYGLPIMNTFASTSAMEQMNPSGKSHSNEPEYQSTFEEVSFTKPYQGLCNTSSQMSPAKSCRGKAFQTSKGSKL</sequence>
<dbReference type="STRING" id="3476.A0A2P5BGD0"/>
<name>A0A2P5BGD0_PARAD</name>
<dbReference type="AlphaFoldDB" id="A0A2P5BGD0"/>
<comment type="caution">
    <text evidence="2">The sequence shown here is derived from an EMBL/GenBank/DDBJ whole genome shotgun (WGS) entry which is preliminary data.</text>
</comment>
<accession>A0A2P5BGD0</accession>
<evidence type="ECO:0000313" key="2">
    <source>
        <dbReference type="EMBL" id="PON47842.1"/>
    </source>
</evidence>
<dbReference type="Proteomes" id="UP000237105">
    <property type="component" value="Unassembled WGS sequence"/>
</dbReference>
<reference evidence="3" key="1">
    <citation type="submission" date="2016-06" db="EMBL/GenBank/DDBJ databases">
        <title>Parallel loss of symbiosis genes in relatives of nitrogen-fixing non-legume Parasponia.</title>
        <authorList>
            <person name="Van Velzen R."/>
            <person name="Holmer R."/>
            <person name="Bu F."/>
            <person name="Rutten L."/>
            <person name="Van Zeijl A."/>
            <person name="Liu W."/>
            <person name="Santuari L."/>
            <person name="Cao Q."/>
            <person name="Sharma T."/>
            <person name="Shen D."/>
            <person name="Roswanjaya Y."/>
            <person name="Wardhani T."/>
            <person name="Kalhor M.S."/>
            <person name="Jansen J."/>
            <person name="Van den Hoogen J."/>
            <person name="Gungor B."/>
            <person name="Hartog M."/>
            <person name="Hontelez J."/>
            <person name="Verver J."/>
            <person name="Yang W.-C."/>
            <person name="Schijlen E."/>
            <person name="Repin R."/>
            <person name="Schilthuizen M."/>
            <person name="Schranz E."/>
            <person name="Heidstra R."/>
            <person name="Miyata K."/>
            <person name="Fedorova E."/>
            <person name="Kohlen W."/>
            <person name="Bisseling T."/>
            <person name="Smit S."/>
            <person name="Geurts R."/>
        </authorList>
    </citation>
    <scope>NUCLEOTIDE SEQUENCE [LARGE SCALE GENOMIC DNA]</scope>
    <source>
        <strain evidence="3">cv. WU1-14</strain>
    </source>
</reference>
<dbReference type="EMBL" id="JXTB01000287">
    <property type="protein sequence ID" value="PON47842.1"/>
    <property type="molecule type" value="Genomic_DNA"/>
</dbReference>
<evidence type="ECO:0000313" key="3">
    <source>
        <dbReference type="Proteomes" id="UP000237105"/>
    </source>
</evidence>
<proteinExistence type="predicted"/>
<protein>
    <submittedName>
        <fullName evidence="2">Uncharacterized protein</fullName>
    </submittedName>
</protein>